<dbReference type="Proteomes" id="UP001317259">
    <property type="component" value="Unassembled WGS sequence"/>
</dbReference>
<feature type="region of interest" description="Disordered" evidence="1">
    <location>
        <begin position="1"/>
        <end position="82"/>
    </location>
</feature>
<organism evidence="2 3">
    <name type="scientific">Actinomadura luzonensis</name>
    <dbReference type="NCBI Taxonomy" id="2805427"/>
    <lineage>
        <taxon>Bacteria</taxon>
        <taxon>Bacillati</taxon>
        <taxon>Actinomycetota</taxon>
        <taxon>Actinomycetes</taxon>
        <taxon>Streptosporangiales</taxon>
        <taxon>Thermomonosporaceae</taxon>
        <taxon>Actinomadura</taxon>
    </lineage>
</organism>
<evidence type="ECO:0000313" key="2">
    <source>
        <dbReference type="EMBL" id="MCK2215567.1"/>
    </source>
</evidence>
<dbReference type="EMBL" id="JAKRKC020000001">
    <property type="protein sequence ID" value="MCK2215567.1"/>
    <property type="molecule type" value="Genomic_DNA"/>
</dbReference>
<protein>
    <submittedName>
        <fullName evidence="2">Uncharacterized protein</fullName>
    </submittedName>
</protein>
<sequence>MRGSLRSSRSSPSVPAWTPQTISVPPDTSRTQAVSSRRASACATATAASGAHTSRTAHDVRPSRAPSSRPTTRTTPAARSLR</sequence>
<feature type="compositionally biased region" description="Low complexity" evidence="1">
    <location>
        <begin position="63"/>
        <end position="82"/>
    </location>
</feature>
<evidence type="ECO:0000313" key="3">
    <source>
        <dbReference type="Proteomes" id="UP001317259"/>
    </source>
</evidence>
<dbReference type="RefSeq" id="WP_247815274.1">
    <property type="nucleotide sequence ID" value="NZ_JAKRKC020000001.1"/>
</dbReference>
<feature type="compositionally biased region" description="Polar residues" evidence="1">
    <location>
        <begin position="18"/>
        <end position="32"/>
    </location>
</feature>
<reference evidence="2 3" key="1">
    <citation type="submission" date="2022-04" db="EMBL/GenBank/DDBJ databases">
        <title>Genome draft of Actinomadura sp. ATCC 31491.</title>
        <authorList>
            <person name="Shi X."/>
            <person name="Du Y."/>
        </authorList>
    </citation>
    <scope>NUCLEOTIDE SEQUENCE [LARGE SCALE GENOMIC DNA]</scope>
    <source>
        <strain evidence="2 3">ATCC 31491</strain>
    </source>
</reference>
<comment type="caution">
    <text evidence="2">The sequence shown here is derived from an EMBL/GenBank/DDBJ whole genome shotgun (WGS) entry which is preliminary data.</text>
</comment>
<accession>A0ABT0FTA3</accession>
<feature type="compositionally biased region" description="Low complexity" evidence="1">
    <location>
        <begin position="1"/>
        <end position="13"/>
    </location>
</feature>
<evidence type="ECO:0000256" key="1">
    <source>
        <dbReference type="SAM" id="MobiDB-lite"/>
    </source>
</evidence>
<name>A0ABT0FTA3_9ACTN</name>
<proteinExistence type="predicted"/>
<gene>
    <name evidence="2" type="ORF">MF672_017495</name>
</gene>
<keyword evidence="3" id="KW-1185">Reference proteome</keyword>
<feature type="compositionally biased region" description="Low complexity" evidence="1">
    <location>
        <begin position="33"/>
        <end position="54"/>
    </location>
</feature>